<feature type="domain" description="Cytochrome c-552/4" evidence="1">
    <location>
        <begin position="53"/>
        <end position="73"/>
    </location>
</feature>
<dbReference type="InterPro" id="IPR023155">
    <property type="entry name" value="Cyt_c-552/4"/>
</dbReference>
<dbReference type="AlphaFoldDB" id="A0A382E982"/>
<accession>A0A382E982</accession>
<evidence type="ECO:0000313" key="2">
    <source>
        <dbReference type="EMBL" id="SVB47190.1"/>
    </source>
</evidence>
<dbReference type="EMBL" id="UINC01043321">
    <property type="protein sequence ID" value="SVB47190.1"/>
    <property type="molecule type" value="Genomic_DNA"/>
</dbReference>
<evidence type="ECO:0000259" key="1">
    <source>
        <dbReference type="Pfam" id="PF13435"/>
    </source>
</evidence>
<proteinExistence type="predicted"/>
<feature type="non-terminal residue" evidence="2">
    <location>
        <position position="284"/>
    </location>
</feature>
<gene>
    <name evidence="2" type="ORF">METZ01_LOCUS200044</name>
</gene>
<name>A0A382E982_9ZZZZ</name>
<protein>
    <recommendedName>
        <fullName evidence="1">Cytochrome c-552/4 domain-containing protein</fullName>
    </recommendedName>
</protein>
<organism evidence="2">
    <name type="scientific">marine metagenome</name>
    <dbReference type="NCBI Taxonomy" id="408172"/>
    <lineage>
        <taxon>unclassified sequences</taxon>
        <taxon>metagenomes</taxon>
        <taxon>ecological metagenomes</taxon>
    </lineage>
</organism>
<dbReference type="Pfam" id="PF13435">
    <property type="entry name" value="Cytochrome_C554"/>
    <property type="match status" value="1"/>
</dbReference>
<dbReference type="Gene3D" id="1.10.1130.10">
    <property type="entry name" value="Flavocytochrome C3, Chain A"/>
    <property type="match status" value="1"/>
</dbReference>
<sequence length="284" mass="32344">MTYITIYCAALATAAAALLSCAGRTGSQNTYANAEENSHYSNVRPEDYVGPQVCGKCHANNYKSWRRHPHSSMNMLADRNSVLGDFSGVSVEYAGRRAVFRKEDGNYFADYYDGEAKERTFRVIRTVGSRYEQDYVAVQVEGPEAPGHPLYVEETRLRFAWSIVAERWLPQSYLEPTEYPGSEYLDDGSLRYDPFVPDELPFNERCSRCHNTYPYDLRFYKIFSEFGRLSGFPPFPGATPQTVQKMVNEAGDEQWLNTVRFPMDRFVTVGISCESCHFGGRIHA</sequence>
<dbReference type="InterPro" id="IPR036280">
    <property type="entry name" value="Multihaem_cyt_sf"/>
</dbReference>
<dbReference type="SUPFAM" id="SSF48695">
    <property type="entry name" value="Multiheme cytochromes"/>
    <property type="match status" value="1"/>
</dbReference>
<reference evidence="2" key="1">
    <citation type="submission" date="2018-05" db="EMBL/GenBank/DDBJ databases">
        <authorList>
            <person name="Lanie J.A."/>
            <person name="Ng W.-L."/>
            <person name="Kazmierczak K.M."/>
            <person name="Andrzejewski T.M."/>
            <person name="Davidsen T.M."/>
            <person name="Wayne K.J."/>
            <person name="Tettelin H."/>
            <person name="Glass J.I."/>
            <person name="Rusch D."/>
            <person name="Podicherti R."/>
            <person name="Tsui H.-C.T."/>
            <person name="Winkler M.E."/>
        </authorList>
    </citation>
    <scope>NUCLEOTIDE SEQUENCE</scope>
</reference>